<gene>
    <name evidence="2" type="ORF">ZIOFF_009088</name>
</gene>
<feature type="compositionally biased region" description="Basic residues" evidence="1">
    <location>
        <begin position="47"/>
        <end position="56"/>
    </location>
</feature>
<proteinExistence type="predicted"/>
<sequence>MAPKRKTRAAAKTPALSLRKTRSATAGKRADPPPPKKSKQSSNGKAKGARGGKRKVKDVTVIEISDAEEAPASPASKDKAAAVSSKTIIVEACKQCNSFKVRAMQVKEGLENAVPGIIVSINPDKPRRGCFEIREGGCQTFVSLLDMRRPFTRMKELNIEDVIKDIVKKIT</sequence>
<evidence type="ECO:0000313" key="2">
    <source>
        <dbReference type="EMBL" id="KAG6527001.1"/>
    </source>
</evidence>
<evidence type="ECO:0008006" key="4">
    <source>
        <dbReference type="Google" id="ProtNLM"/>
    </source>
</evidence>
<accession>A0A8J5I2B2</accession>
<dbReference type="EMBL" id="JACMSC010000003">
    <property type="protein sequence ID" value="KAG6527001.1"/>
    <property type="molecule type" value="Genomic_DNA"/>
</dbReference>
<reference evidence="2 3" key="1">
    <citation type="submission" date="2020-08" db="EMBL/GenBank/DDBJ databases">
        <title>Plant Genome Project.</title>
        <authorList>
            <person name="Zhang R.-G."/>
        </authorList>
    </citation>
    <scope>NUCLEOTIDE SEQUENCE [LARGE SCALE GENOMIC DNA]</scope>
    <source>
        <tissue evidence="2">Rhizome</tissue>
    </source>
</reference>
<evidence type="ECO:0000313" key="3">
    <source>
        <dbReference type="Proteomes" id="UP000734854"/>
    </source>
</evidence>
<feature type="region of interest" description="Disordered" evidence="1">
    <location>
        <begin position="1"/>
        <end position="60"/>
    </location>
</feature>
<name>A0A8J5I2B2_ZINOF</name>
<keyword evidence="3" id="KW-1185">Reference proteome</keyword>
<dbReference type="PANTHER" id="PTHR33638:SF1">
    <property type="entry name" value="SELENOPROTEIN H"/>
    <property type="match status" value="1"/>
</dbReference>
<evidence type="ECO:0000256" key="1">
    <source>
        <dbReference type="SAM" id="MobiDB-lite"/>
    </source>
</evidence>
<dbReference type="PANTHER" id="PTHR33638">
    <property type="entry name" value="SELENOPROTEIN H"/>
    <property type="match status" value="1"/>
</dbReference>
<dbReference type="Proteomes" id="UP000734854">
    <property type="component" value="Unassembled WGS sequence"/>
</dbReference>
<dbReference type="AlphaFoldDB" id="A0A8J5I2B2"/>
<protein>
    <recommendedName>
        <fullName evidence="4">Selenoprotein H</fullName>
    </recommendedName>
</protein>
<comment type="caution">
    <text evidence="2">The sequence shown here is derived from an EMBL/GenBank/DDBJ whole genome shotgun (WGS) entry which is preliminary data.</text>
</comment>
<dbReference type="OrthoDB" id="1933874at2759"/>
<dbReference type="FunFam" id="3.40.30.10:FF:000361">
    <property type="entry name" value="Selenium binding protein"/>
    <property type="match status" value="1"/>
</dbReference>
<organism evidence="2 3">
    <name type="scientific">Zingiber officinale</name>
    <name type="common">Ginger</name>
    <name type="synonym">Amomum zingiber</name>
    <dbReference type="NCBI Taxonomy" id="94328"/>
    <lineage>
        <taxon>Eukaryota</taxon>
        <taxon>Viridiplantae</taxon>
        <taxon>Streptophyta</taxon>
        <taxon>Embryophyta</taxon>
        <taxon>Tracheophyta</taxon>
        <taxon>Spermatophyta</taxon>
        <taxon>Magnoliopsida</taxon>
        <taxon>Liliopsida</taxon>
        <taxon>Zingiberales</taxon>
        <taxon>Zingiberaceae</taxon>
        <taxon>Zingiber</taxon>
    </lineage>
</organism>
<dbReference type="InterPro" id="IPR052674">
    <property type="entry name" value="SelWTH-like"/>
</dbReference>
<dbReference type="GO" id="GO:0005794">
    <property type="term" value="C:Golgi apparatus"/>
    <property type="evidence" value="ECO:0007669"/>
    <property type="project" value="TreeGrafter"/>
</dbReference>